<keyword evidence="5" id="KW-1185">Reference proteome</keyword>
<evidence type="ECO:0000256" key="3">
    <source>
        <dbReference type="SAM" id="MobiDB-lite"/>
    </source>
</evidence>
<dbReference type="InterPro" id="IPR002639">
    <property type="entry name" value="UreF"/>
</dbReference>
<proteinExistence type="predicted"/>
<protein>
    <submittedName>
        <fullName evidence="4">Urease accessory UreF family protein</fullName>
    </submittedName>
</protein>
<evidence type="ECO:0000313" key="4">
    <source>
        <dbReference type="EMBL" id="GAA0925640.1"/>
    </source>
</evidence>
<feature type="region of interest" description="Disordered" evidence="3">
    <location>
        <begin position="1"/>
        <end position="23"/>
    </location>
</feature>
<evidence type="ECO:0000313" key="5">
    <source>
        <dbReference type="Proteomes" id="UP001500542"/>
    </source>
</evidence>
<dbReference type="Gene3D" id="1.10.4190.10">
    <property type="entry name" value="Urease accessory protein UreF"/>
    <property type="match status" value="1"/>
</dbReference>
<dbReference type="PANTHER" id="PTHR33620">
    <property type="entry name" value="UREASE ACCESSORY PROTEIN F"/>
    <property type="match status" value="1"/>
</dbReference>
<evidence type="ECO:0000256" key="1">
    <source>
        <dbReference type="ARBA" id="ARBA00022988"/>
    </source>
</evidence>
<sequence>MMLADARLPTGGHTQSGGLEPAVRAGLGGDGARLGEVASYAADRLRTIVRVEAATAVVARRLALDGELVEEAEAAWAARTPSQALRAASRRQGRAYLRLASRVWPRTTEYLKADAEIARPVVVGVVAAVTGLSAEQTARLVGYDDAQTVVAASLKLLPVDPADAASWLLKLHPAIEELVSAVSGTTTVAAIPAYGAPLVDVFAQAHAVERMRLFHA</sequence>
<dbReference type="PANTHER" id="PTHR33620:SF1">
    <property type="entry name" value="UREASE ACCESSORY PROTEIN F"/>
    <property type="match status" value="1"/>
</dbReference>
<dbReference type="Pfam" id="PF01730">
    <property type="entry name" value="UreF"/>
    <property type="match status" value="1"/>
</dbReference>
<accession>A0ABP3ZQ82</accession>
<dbReference type="PIRSF" id="PIRSF009467">
    <property type="entry name" value="Ureas_acces_UreF"/>
    <property type="match status" value="1"/>
</dbReference>
<keyword evidence="1" id="KW-0996">Nickel insertion</keyword>
<name>A0ABP3ZQ82_9ACTN</name>
<gene>
    <name evidence="4" type="ORF">GCM10009554_05280</name>
</gene>
<dbReference type="EMBL" id="BAAAHK010000002">
    <property type="protein sequence ID" value="GAA0925640.1"/>
    <property type="molecule type" value="Genomic_DNA"/>
</dbReference>
<keyword evidence="2" id="KW-0143">Chaperone</keyword>
<comment type="caution">
    <text evidence="4">The sequence shown here is derived from an EMBL/GenBank/DDBJ whole genome shotgun (WGS) entry which is preliminary data.</text>
</comment>
<dbReference type="InterPro" id="IPR038277">
    <property type="entry name" value="UreF_sf"/>
</dbReference>
<dbReference type="Proteomes" id="UP001500542">
    <property type="component" value="Unassembled WGS sequence"/>
</dbReference>
<reference evidence="5" key="1">
    <citation type="journal article" date="2019" name="Int. J. Syst. Evol. Microbiol.">
        <title>The Global Catalogue of Microorganisms (GCM) 10K type strain sequencing project: providing services to taxonomists for standard genome sequencing and annotation.</title>
        <authorList>
            <consortium name="The Broad Institute Genomics Platform"/>
            <consortium name="The Broad Institute Genome Sequencing Center for Infectious Disease"/>
            <person name="Wu L."/>
            <person name="Ma J."/>
        </authorList>
    </citation>
    <scope>NUCLEOTIDE SEQUENCE [LARGE SCALE GENOMIC DNA]</scope>
    <source>
        <strain evidence="5">JCM 10977</strain>
    </source>
</reference>
<evidence type="ECO:0000256" key="2">
    <source>
        <dbReference type="ARBA" id="ARBA00023186"/>
    </source>
</evidence>
<organism evidence="4 5">
    <name type="scientific">Kribbella koreensis</name>
    <dbReference type="NCBI Taxonomy" id="57909"/>
    <lineage>
        <taxon>Bacteria</taxon>
        <taxon>Bacillati</taxon>
        <taxon>Actinomycetota</taxon>
        <taxon>Actinomycetes</taxon>
        <taxon>Propionibacteriales</taxon>
        <taxon>Kribbellaceae</taxon>
        <taxon>Kribbella</taxon>
    </lineage>
</organism>